<dbReference type="RefSeq" id="WP_073297772.1">
    <property type="nucleotide sequence ID" value="NZ_FRAV01000056.1"/>
</dbReference>
<feature type="compositionally biased region" description="Basic and acidic residues" evidence="1">
    <location>
        <begin position="15"/>
        <end position="28"/>
    </location>
</feature>
<keyword evidence="3" id="KW-1185">Reference proteome</keyword>
<protein>
    <recommendedName>
        <fullName evidence="4">DUF3408 domain-containing protein</fullName>
    </recommendedName>
</protein>
<dbReference type="Proteomes" id="UP000184364">
    <property type="component" value="Unassembled WGS sequence"/>
</dbReference>
<evidence type="ECO:0000256" key="1">
    <source>
        <dbReference type="SAM" id="MobiDB-lite"/>
    </source>
</evidence>
<proteinExistence type="predicted"/>
<evidence type="ECO:0000313" key="3">
    <source>
        <dbReference type="Proteomes" id="UP000184364"/>
    </source>
</evidence>
<dbReference type="EMBL" id="FRAV01000056">
    <property type="protein sequence ID" value="SHM59091.1"/>
    <property type="molecule type" value="Genomic_DNA"/>
</dbReference>
<accession>A0A1M7K1N7</accession>
<feature type="region of interest" description="Disordered" evidence="1">
    <location>
        <begin position="57"/>
        <end position="78"/>
    </location>
</feature>
<gene>
    <name evidence="2" type="ORF">SAMN05444267_105612</name>
</gene>
<reference evidence="3" key="1">
    <citation type="submission" date="2016-11" db="EMBL/GenBank/DDBJ databases">
        <authorList>
            <person name="Varghese N."/>
            <person name="Submissions S."/>
        </authorList>
    </citation>
    <scope>NUCLEOTIDE SEQUENCE [LARGE SCALE GENOMIC DNA]</scope>
    <source>
        <strain evidence="3">DSM 26899</strain>
    </source>
</reference>
<organism evidence="2 3">
    <name type="scientific">Chryseobacterium polytrichastri</name>
    <dbReference type="NCBI Taxonomy" id="1302687"/>
    <lineage>
        <taxon>Bacteria</taxon>
        <taxon>Pseudomonadati</taxon>
        <taxon>Bacteroidota</taxon>
        <taxon>Flavobacteriia</taxon>
        <taxon>Flavobacteriales</taxon>
        <taxon>Weeksellaceae</taxon>
        <taxon>Chryseobacterium group</taxon>
        <taxon>Chryseobacterium</taxon>
    </lineage>
</organism>
<sequence length="159" mass="18893">MENEEQRNQQSNGHEGNEKSEQEEKTFDQKNIFKKPSVDEQQIMSIMAGENTVSKRLVIEKDPAAEEPRRNKKEYTRPKKLAESDYYDQFFKIPMTAASKGKSVYIRPEFHQKFLRLISVLEIEKLTIYAYVDNIIEHHFQEFEEQLTNIYQAKNKPLF</sequence>
<feature type="region of interest" description="Disordered" evidence="1">
    <location>
        <begin position="1"/>
        <end position="39"/>
    </location>
</feature>
<dbReference type="AlphaFoldDB" id="A0A1M7K1N7"/>
<evidence type="ECO:0008006" key="4">
    <source>
        <dbReference type="Google" id="ProtNLM"/>
    </source>
</evidence>
<dbReference type="OrthoDB" id="949719at2"/>
<dbReference type="STRING" id="1302687.SAMN05444267_105612"/>
<dbReference type="Pfam" id="PF11888">
    <property type="entry name" value="DUF3408"/>
    <property type="match status" value="1"/>
</dbReference>
<evidence type="ECO:0000313" key="2">
    <source>
        <dbReference type="EMBL" id="SHM59091.1"/>
    </source>
</evidence>
<name>A0A1M7K1N7_9FLAO</name>
<dbReference type="InterPro" id="IPR021823">
    <property type="entry name" value="DUF3408"/>
</dbReference>